<dbReference type="Proteomes" id="UP000800200">
    <property type="component" value="Unassembled WGS sequence"/>
</dbReference>
<feature type="region of interest" description="Disordered" evidence="1">
    <location>
        <begin position="1"/>
        <end position="70"/>
    </location>
</feature>
<dbReference type="EMBL" id="ML994650">
    <property type="protein sequence ID" value="KAF2182076.1"/>
    <property type="molecule type" value="Genomic_DNA"/>
</dbReference>
<feature type="compositionally biased region" description="Basic residues" evidence="1">
    <location>
        <begin position="33"/>
        <end position="50"/>
    </location>
</feature>
<keyword evidence="3" id="KW-1185">Reference proteome</keyword>
<feature type="compositionally biased region" description="Basic and acidic residues" evidence="1">
    <location>
        <begin position="23"/>
        <end position="32"/>
    </location>
</feature>
<accession>A0A6A6DWL3</accession>
<name>A0A6A6DWL3_9PEZI</name>
<protein>
    <submittedName>
        <fullName evidence="2">Uncharacterized protein</fullName>
    </submittedName>
</protein>
<reference evidence="2" key="1">
    <citation type="journal article" date="2020" name="Stud. Mycol.">
        <title>101 Dothideomycetes genomes: a test case for predicting lifestyles and emergence of pathogens.</title>
        <authorList>
            <person name="Haridas S."/>
            <person name="Albert R."/>
            <person name="Binder M."/>
            <person name="Bloem J."/>
            <person name="Labutti K."/>
            <person name="Salamov A."/>
            <person name="Andreopoulos B."/>
            <person name="Baker S."/>
            <person name="Barry K."/>
            <person name="Bills G."/>
            <person name="Bluhm B."/>
            <person name="Cannon C."/>
            <person name="Castanera R."/>
            <person name="Culley D."/>
            <person name="Daum C."/>
            <person name="Ezra D."/>
            <person name="Gonzalez J."/>
            <person name="Henrissat B."/>
            <person name="Kuo A."/>
            <person name="Liang C."/>
            <person name="Lipzen A."/>
            <person name="Lutzoni F."/>
            <person name="Magnuson J."/>
            <person name="Mondo S."/>
            <person name="Nolan M."/>
            <person name="Ohm R."/>
            <person name="Pangilinan J."/>
            <person name="Park H.-J."/>
            <person name="Ramirez L."/>
            <person name="Alfaro M."/>
            <person name="Sun H."/>
            <person name="Tritt A."/>
            <person name="Yoshinaga Y."/>
            <person name="Zwiers L.-H."/>
            <person name="Turgeon B."/>
            <person name="Goodwin S."/>
            <person name="Spatafora J."/>
            <person name="Crous P."/>
            <person name="Grigoriev I."/>
        </authorList>
    </citation>
    <scope>NUCLEOTIDE SEQUENCE</scope>
    <source>
        <strain evidence="2">CBS 207.26</strain>
    </source>
</reference>
<gene>
    <name evidence="2" type="ORF">K469DRAFT_713153</name>
</gene>
<organism evidence="2 3">
    <name type="scientific">Zopfia rhizophila CBS 207.26</name>
    <dbReference type="NCBI Taxonomy" id="1314779"/>
    <lineage>
        <taxon>Eukaryota</taxon>
        <taxon>Fungi</taxon>
        <taxon>Dikarya</taxon>
        <taxon>Ascomycota</taxon>
        <taxon>Pezizomycotina</taxon>
        <taxon>Dothideomycetes</taxon>
        <taxon>Dothideomycetes incertae sedis</taxon>
        <taxon>Zopfiaceae</taxon>
        <taxon>Zopfia</taxon>
    </lineage>
</organism>
<evidence type="ECO:0000313" key="2">
    <source>
        <dbReference type="EMBL" id="KAF2182076.1"/>
    </source>
</evidence>
<sequence length="110" mass="12958">MARRWRMSHLHITLGKPQEGDGEERRELGTERRVRKVKATAKEHKLRRPLKIPQKVPDDMVDKSNPTRSRPLHIQMQHFNVNAHERTIERNLNTSKNKAQLYVAGYTKTI</sequence>
<dbReference type="AlphaFoldDB" id="A0A6A6DWL3"/>
<evidence type="ECO:0000256" key="1">
    <source>
        <dbReference type="SAM" id="MobiDB-lite"/>
    </source>
</evidence>
<evidence type="ECO:0000313" key="3">
    <source>
        <dbReference type="Proteomes" id="UP000800200"/>
    </source>
</evidence>
<proteinExistence type="predicted"/>